<evidence type="ECO:0000256" key="2">
    <source>
        <dbReference type="ARBA" id="ARBA00006285"/>
    </source>
</evidence>
<dbReference type="SUPFAM" id="SSF55545">
    <property type="entry name" value="beta-N-acetylhexosaminidase-like domain"/>
    <property type="match status" value="1"/>
</dbReference>
<evidence type="ECO:0000256" key="3">
    <source>
        <dbReference type="ARBA" id="ARBA00012663"/>
    </source>
</evidence>
<dbReference type="InterPro" id="IPR015882">
    <property type="entry name" value="HEX_bac_N"/>
</dbReference>
<evidence type="ECO:0000256" key="4">
    <source>
        <dbReference type="ARBA" id="ARBA00022801"/>
    </source>
</evidence>
<name>A0ABM7ZGB9_9BACT</name>
<evidence type="ECO:0000259" key="7">
    <source>
        <dbReference type="Pfam" id="PF00728"/>
    </source>
</evidence>
<dbReference type="EC" id="3.2.1.52" evidence="3"/>
<feature type="domain" description="Beta-hexosaminidase bacterial type N-terminal" evidence="8">
    <location>
        <begin position="26"/>
        <end position="141"/>
    </location>
</feature>
<dbReference type="InterPro" id="IPR029018">
    <property type="entry name" value="Hex-like_dom2"/>
</dbReference>
<dbReference type="InterPro" id="IPR017853">
    <property type="entry name" value="GH"/>
</dbReference>
<dbReference type="PRINTS" id="PR00738">
    <property type="entry name" value="GLHYDRLASE20"/>
</dbReference>
<evidence type="ECO:0000313" key="10">
    <source>
        <dbReference type="Proteomes" id="UP001062263"/>
    </source>
</evidence>
<gene>
    <name evidence="9" type="ORF">Abiwalacus_12940</name>
</gene>
<dbReference type="Gene3D" id="3.20.20.80">
    <property type="entry name" value="Glycosidases"/>
    <property type="match status" value="1"/>
</dbReference>
<dbReference type="CDD" id="cd06563">
    <property type="entry name" value="GH20_chitobiase-like"/>
    <property type="match status" value="1"/>
</dbReference>
<dbReference type="InterPro" id="IPR015883">
    <property type="entry name" value="Glyco_hydro_20_cat"/>
</dbReference>
<evidence type="ECO:0000313" key="9">
    <source>
        <dbReference type="EMBL" id="BDL43720.1"/>
    </source>
</evidence>
<feature type="chain" id="PRO_5046530529" description="beta-N-acetylhexosaminidase" evidence="6">
    <location>
        <begin position="24"/>
        <end position="669"/>
    </location>
</feature>
<protein>
    <recommendedName>
        <fullName evidence="3">beta-N-acetylhexosaminidase</fullName>
        <ecNumber evidence="3">3.2.1.52</ecNumber>
    </recommendedName>
</protein>
<organism evidence="9 10">
    <name type="scientific">Akkermansia biwaensis</name>
    <dbReference type="NCBI Taxonomy" id="2946555"/>
    <lineage>
        <taxon>Bacteria</taxon>
        <taxon>Pseudomonadati</taxon>
        <taxon>Verrucomicrobiota</taxon>
        <taxon>Verrucomicrobiia</taxon>
        <taxon>Verrucomicrobiales</taxon>
        <taxon>Akkermansiaceae</taxon>
        <taxon>Akkermansia</taxon>
    </lineage>
</organism>
<evidence type="ECO:0000256" key="5">
    <source>
        <dbReference type="ARBA" id="ARBA00023295"/>
    </source>
</evidence>
<dbReference type="InterPro" id="IPR025705">
    <property type="entry name" value="Beta_hexosaminidase_sua/sub"/>
</dbReference>
<keyword evidence="10" id="KW-1185">Reference proteome</keyword>
<dbReference type="Gene3D" id="3.30.379.10">
    <property type="entry name" value="Chitobiase/beta-hexosaminidase domain 2-like"/>
    <property type="match status" value="1"/>
</dbReference>
<evidence type="ECO:0000256" key="6">
    <source>
        <dbReference type="SAM" id="SignalP"/>
    </source>
</evidence>
<evidence type="ECO:0000259" key="8">
    <source>
        <dbReference type="Pfam" id="PF02838"/>
    </source>
</evidence>
<dbReference type="Pfam" id="PF00728">
    <property type="entry name" value="Glyco_hydro_20"/>
    <property type="match status" value="1"/>
</dbReference>
<dbReference type="Proteomes" id="UP001062263">
    <property type="component" value="Chromosome"/>
</dbReference>
<keyword evidence="6" id="KW-0732">Signal</keyword>
<sequence>MQKQMKLTLPACVLFLCLPSVFAQEQIIPKPAEITLQKGAPATLTRDSAIVPDVRDKAFLNRATQLQQILSEGTGLPLPLKTPQDAPKNAANIIIKKDSSLASRGEEAYSIQSSPRGIILAAADPKGIFYAAQSLVQMMPVIFHDRNADKSSVQWNISRTPFKIVDYPRFSWRALMIDEARHFFGEKAIKQIIDQMALLKMNILHWHLTDDVGWRMEIKKYPRLTSIGSKRRETETGTWNSGKSDGTPHEGFYTQKQIRDIVQYAARRNITIVPEIEMPGHASAAAVAYPFLSLKTPAEVPTTFIVNTAFDPTSEKTYAFLSDVLDEVVSLFPGKIIHIGGDEVRYDKQWKGVPEIEAFMKKNKLKSLSDVQMHFTNRMSGIIAKKGRRMMGWNEIYGHDVNGDGGGKAGGKLDTNAVIHFWKGSASLAKDAIREGHDVINSTNGFTYLDYSYGSIPLQKAYGFEPVFDGLEEQYHSKVKGLGAQMWTEWVPDVKRLHYQVFPRACAFAEVGWTARDKKDFPDFKKRLKDYGKRMDLMGISYAGDIVGQLDKADFFNTPKLGTWTPGDLAREEHSFDATQLIKSPGNYTVTLLYDKGAHAIEIESVALYEGDREIARDAHPGKSGTRKENIQYILNVPEVKSGAAYTVRAKFKGAGGNDSHGTVYLETP</sequence>
<accession>A0ABM7ZGB9</accession>
<reference evidence="9" key="1">
    <citation type="submission" date="2022-06" db="EMBL/GenBank/DDBJ databases">
        <title>Akkermansia biwalacus sp. nov., an anaerobic mucin-degrading bacterium isolated from human intestine.</title>
        <authorList>
            <person name="Kobayashi Y."/>
            <person name="Inoue S."/>
            <person name="Kawahara T."/>
            <person name="Kohda N."/>
        </authorList>
    </citation>
    <scope>NUCLEOTIDE SEQUENCE</scope>
    <source>
        <strain evidence="9">WON2089</strain>
    </source>
</reference>
<dbReference type="PANTHER" id="PTHR22600:SF57">
    <property type="entry name" value="BETA-N-ACETYLHEXOSAMINIDASE"/>
    <property type="match status" value="1"/>
</dbReference>
<feature type="signal peptide" evidence="6">
    <location>
        <begin position="1"/>
        <end position="23"/>
    </location>
</feature>
<comment type="catalytic activity">
    <reaction evidence="1">
        <text>Hydrolysis of terminal non-reducing N-acetyl-D-hexosamine residues in N-acetyl-beta-D-hexosaminides.</text>
        <dbReference type="EC" id="3.2.1.52"/>
    </reaction>
</comment>
<evidence type="ECO:0000256" key="1">
    <source>
        <dbReference type="ARBA" id="ARBA00001231"/>
    </source>
</evidence>
<dbReference type="PANTHER" id="PTHR22600">
    <property type="entry name" value="BETA-HEXOSAMINIDASE"/>
    <property type="match status" value="1"/>
</dbReference>
<keyword evidence="5" id="KW-0326">Glycosidase</keyword>
<dbReference type="Pfam" id="PF02838">
    <property type="entry name" value="Glyco_hydro_20b"/>
    <property type="match status" value="1"/>
</dbReference>
<feature type="domain" description="Glycoside hydrolase family 20 catalytic" evidence="7">
    <location>
        <begin position="170"/>
        <end position="515"/>
    </location>
</feature>
<comment type="similarity">
    <text evidence="2">Belongs to the glycosyl hydrolase 20 family.</text>
</comment>
<keyword evidence="4" id="KW-0378">Hydrolase</keyword>
<proteinExistence type="inferred from homology"/>
<dbReference type="EMBL" id="AP025943">
    <property type="protein sequence ID" value="BDL43720.1"/>
    <property type="molecule type" value="Genomic_DNA"/>
</dbReference>
<dbReference type="SUPFAM" id="SSF51445">
    <property type="entry name" value="(Trans)glycosidases"/>
    <property type="match status" value="1"/>
</dbReference>